<feature type="non-terminal residue" evidence="1">
    <location>
        <position position="97"/>
    </location>
</feature>
<gene>
    <name evidence="1" type="ORF">DHETER_LOCUS10196</name>
</gene>
<dbReference type="EMBL" id="CAJVPU010019375">
    <property type="protein sequence ID" value="CAG8671318.1"/>
    <property type="molecule type" value="Genomic_DNA"/>
</dbReference>
<organism evidence="1 2">
    <name type="scientific">Dentiscutata heterogama</name>
    <dbReference type="NCBI Taxonomy" id="1316150"/>
    <lineage>
        <taxon>Eukaryota</taxon>
        <taxon>Fungi</taxon>
        <taxon>Fungi incertae sedis</taxon>
        <taxon>Mucoromycota</taxon>
        <taxon>Glomeromycotina</taxon>
        <taxon>Glomeromycetes</taxon>
        <taxon>Diversisporales</taxon>
        <taxon>Gigasporaceae</taxon>
        <taxon>Dentiscutata</taxon>
    </lineage>
</organism>
<feature type="non-terminal residue" evidence="1">
    <location>
        <position position="1"/>
    </location>
</feature>
<protein>
    <submittedName>
        <fullName evidence="1">1148_t:CDS:1</fullName>
    </submittedName>
</protein>
<keyword evidence="2" id="KW-1185">Reference proteome</keyword>
<evidence type="ECO:0000313" key="1">
    <source>
        <dbReference type="EMBL" id="CAG8671318.1"/>
    </source>
</evidence>
<evidence type="ECO:0000313" key="2">
    <source>
        <dbReference type="Proteomes" id="UP000789702"/>
    </source>
</evidence>
<reference evidence="1" key="1">
    <citation type="submission" date="2021-06" db="EMBL/GenBank/DDBJ databases">
        <authorList>
            <person name="Kallberg Y."/>
            <person name="Tangrot J."/>
            <person name="Rosling A."/>
        </authorList>
    </citation>
    <scope>NUCLEOTIDE SEQUENCE</scope>
    <source>
        <strain evidence="1">IL203A</strain>
    </source>
</reference>
<sequence length="97" mass="11056">RVKYPSLEKALSIWVNQVIVSGLSVSEALISEKAHYFARLWANDVPLELLPNMQVKLRTLIAKYRPKDVFNADETGLFFRIEPNQILSSGPVTEKKK</sequence>
<comment type="caution">
    <text evidence="1">The sequence shown here is derived from an EMBL/GenBank/DDBJ whole genome shotgun (WGS) entry which is preliminary data.</text>
</comment>
<name>A0ACA9NW31_9GLOM</name>
<proteinExistence type="predicted"/>
<dbReference type="Proteomes" id="UP000789702">
    <property type="component" value="Unassembled WGS sequence"/>
</dbReference>
<accession>A0ACA9NW31</accession>